<dbReference type="InterPro" id="IPR006439">
    <property type="entry name" value="HAD-SF_hydro_IA"/>
</dbReference>
<dbReference type="NCBIfam" id="TIGR01460">
    <property type="entry name" value="HAD-SF-IIA"/>
    <property type="match status" value="1"/>
</dbReference>
<organism evidence="3 4">
    <name type="scientific">Nesterenkonia aerolata</name>
    <dbReference type="NCBI Taxonomy" id="3074079"/>
    <lineage>
        <taxon>Bacteria</taxon>
        <taxon>Bacillati</taxon>
        <taxon>Actinomycetota</taxon>
        <taxon>Actinomycetes</taxon>
        <taxon>Micrococcales</taxon>
        <taxon>Micrococcaceae</taxon>
        <taxon>Nesterenkonia</taxon>
    </lineage>
</organism>
<gene>
    <name evidence="3" type="ORF">RIL96_11850</name>
</gene>
<dbReference type="GO" id="GO:0016787">
    <property type="term" value="F:hydrolase activity"/>
    <property type="evidence" value="ECO:0007669"/>
    <property type="project" value="UniProtKB-KW"/>
</dbReference>
<reference evidence="3 4" key="1">
    <citation type="submission" date="2023-09" db="EMBL/GenBank/DDBJ databases">
        <title>Description of three actinobacteria isolated from air of manufacturing shop in a pharmaceutical factory.</title>
        <authorList>
            <person name="Zhang D.-F."/>
        </authorList>
    </citation>
    <scope>NUCLEOTIDE SEQUENCE [LARGE SCALE GENOMIC DNA]</scope>
    <source>
        <strain evidence="3 4">LY-0111</strain>
    </source>
</reference>
<sequence length="289" mass="29727">MTPSSPELISGHDGVLFDLDGVLYTGAYAVEGAVEAVAALRSRGLRCGFVTNNASRSAQVVAAHLLELGIEAAAEEVFGSAPAGVALLSEHVPAGSPVLVIGSDYLRELVAQAGFTVVQSCDETPSAVIQGFSPEIGWRDLAEASFAVNDGAAWFATNLDATLPRERGIAPGNGSLIEAITRATGRHPRAAGKPEPLLFTQAAEALGLDRPLVVGDRLDTDILGGNRAGFTTALVLTGVHTGQDAAAADETMRADFILRTLADLFGSRTDRAAPPVSSAASVTAPGQRS</sequence>
<comment type="caution">
    <text evidence="3">The sequence shown here is derived from an EMBL/GenBank/DDBJ whole genome shotgun (WGS) entry which is preliminary data.</text>
</comment>
<dbReference type="Pfam" id="PF13242">
    <property type="entry name" value="Hydrolase_like"/>
    <property type="match status" value="1"/>
</dbReference>
<accession>A0ABU2DUT2</accession>
<feature type="region of interest" description="Disordered" evidence="2">
    <location>
        <begin position="269"/>
        <end position="289"/>
    </location>
</feature>
<comment type="similarity">
    <text evidence="1">Belongs to the HAD-like hydrolase superfamily.</text>
</comment>
<dbReference type="Proteomes" id="UP001251870">
    <property type="component" value="Unassembled WGS sequence"/>
</dbReference>
<feature type="compositionally biased region" description="Low complexity" evidence="2">
    <location>
        <begin position="272"/>
        <end position="289"/>
    </location>
</feature>
<evidence type="ECO:0000256" key="1">
    <source>
        <dbReference type="PIRNR" id="PIRNR000915"/>
    </source>
</evidence>
<keyword evidence="3" id="KW-0378">Hydrolase</keyword>
<dbReference type="NCBIfam" id="TIGR01549">
    <property type="entry name" value="HAD-SF-IA-v1"/>
    <property type="match status" value="1"/>
</dbReference>
<evidence type="ECO:0000313" key="4">
    <source>
        <dbReference type="Proteomes" id="UP001251870"/>
    </source>
</evidence>
<dbReference type="PANTHER" id="PTHR19288">
    <property type="entry name" value="4-NITROPHENYLPHOSPHATASE-RELATED"/>
    <property type="match status" value="1"/>
</dbReference>
<dbReference type="InterPro" id="IPR023214">
    <property type="entry name" value="HAD_sf"/>
</dbReference>
<dbReference type="InterPro" id="IPR036412">
    <property type="entry name" value="HAD-like_sf"/>
</dbReference>
<dbReference type="RefSeq" id="WP_310549237.1">
    <property type="nucleotide sequence ID" value="NZ_JAVKGR010000020.1"/>
</dbReference>
<dbReference type="SUPFAM" id="SSF56784">
    <property type="entry name" value="HAD-like"/>
    <property type="match status" value="1"/>
</dbReference>
<proteinExistence type="inferred from homology"/>
<name>A0ABU2DUT2_9MICC</name>
<dbReference type="PANTHER" id="PTHR19288:SF95">
    <property type="entry name" value="D-GLYCEROL 3-PHOSPHATE PHOSPHATASE"/>
    <property type="match status" value="1"/>
</dbReference>
<evidence type="ECO:0000313" key="3">
    <source>
        <dbReference type="EMBL" id="MDR8020255.1"/>
    </source>
</evidence>
<dbReference type="PIRSF" id="PIRSF000915">
    <property type="entry name" value="PGP-type_phosphatase"/>
    <property type="match status" value="1"/>
</dbReference>
<keyword evidence="4" id="KW-1185">Reference proteome</keyword>
<dbReference type="Pfam" id="PF13344">
    <property type="entry name" value="Hydrolase_6"/>
    <property type="match status" value="1"/>
</dbReference>
<dbReference type="Gene3D" id="3.40.50.1000">
    <property type="entry name" value="HAD superfamily/HAD-like"/>
    <property type="match status" value="2"/>
</dbReference>
<evidence type="ECO:0000256" key="2">
    <source>
        <dbReference type="SAM" id="MobiDB-lite"/>
    </source>
</evidence>
<protein>
    <submittedName>
        <fullName evidence="3">HAD-IIA family hydrolase</fullName>
    </submittedName>
</protein>
<dbReference type="EMBL" id="JAVKGR010000020">
    <property type="protein sequence ID" value="MDR8020255.1"/>
    <property type="molecule type" value="Genomic_DNA"/>
</dbReference>
<dbReference type="InterPro" id="IPR006357">
    <property type="entry name" value="HAD-SF_hydro_IIA"/>
</dbReference>